<dbReference type="PANTHER" id="PTHR33643">
    <property type="entry name" value="UREASE ACCESSORY PROTEIN D"/>
    <property type="match status" value="1"/>
</dbReference>
<dbReference type="HAMAP" id="MF_01384">
    <property type="entry name" value="UreD"/>
    <property type="match status" value="1"/>
</dbReference>
<accession>A0ABQ1IHU2</accession>
<dbReference type="Pfam" id="PF01774">
    <property type="entry name" value="UreD"/>
    <property type="match status" value="1"/>
</dbReference>
<evidence type="ECO:0000256" key="1">
    <source>
        <dbReference type="ARBA" id="ARBA00007177"/>
    </source>
</evidence>
<evidence type="ECO:0000256" key="2">
    <source>
        <dbReference type="ARBA" id="ARBA00023186"/>
    </source>
</evidence>
<comment type="similarity">
    <text evidence="1 3">Belongs to the UreD family.</text>
</comment>
<keyword evidence="3" id="KW-0996">Nickel insertion</keyword>
<organism evidence="4 5">
    <name type="scientific">Tistrella bauzanensis</name>
    <dbReference type="NCBI Taxonomy" id="657419"/>
    <lineage>
        <taxon>Bacteria</taxon>
        <taxon>Pseudomonadati</taxon>
        <taxon>Pseudomonadota</taxon>
        <taxon>Alphaproteobacteria</taxon>
        <taxon>Geminicoccales</taxon>
        <taxon>Geminicoccaceae</taxon>
        <taxon>Tistrella</taxon>
    </lineage>
</organism>
<protein>
    <recommendedName>
        <fullName evidence="3">Urease accessory protein UreD</fullName>
    </recommendedName>
</protein>
<comment type="function">
    <text evidence="3">Required for maturation of urease via the functional incorporation of the urease nickel metallocenter.</text>
</comment>
<reference evidence="5" key="1">
    <citation type="journal article" date="2019" name="Int. J. Syst. Evol. Microbiol.">
        <title>The Global Catalogue of Microorganisms (GCM) 10K type strain sequencing project: providing services to taxonomists for standard genome sequencing and annotation.</title>
        <authorList>
            <consortium name="The Broad Institute Genomics Platform"/>
            <consortium name="The Broad Institute Genome Sequencing Center for Infectious Disease"/>
            <person name="Wu L."/>
            <person name="Ma J."/>
        </authorList>
    </citation>
    <scope>NUCLEOTIDE SEQUENCE [LARGE SCALE GENOMIC DNA]</scope>
    <source>
        <strain evidence="5">CGMCC 1.10188</strain>
    </source>
</reference>
<dbReference type="InterPro" id="IPR002669">
    <property type="entry name" value="UreD"/>
</dbReference>
<dbReference type="PANTHER" id="PTHR33643:SF1">
    <property type="entry name" value="UREASE ACCESSORY PROTEIN D"/>
    <property type="match status" value="1"/>
</dbReference>
<comment type="subunit">
    <text evidence="3">UreD, UreF and UreG form a complex that acts as a GTP-hydrolysis-dependent molecular chaperone, activating the urease apoprotein by helping to assemble the nickel containing metallocenter of UreC. The UreE protein probably delivers the nickel.</text>
</comment>
<keyword evidence="2 3" id="KW-0143">Chaperone</keyword>
<keyword evidence="3" id="KW-0963">Cytoplasm</keyword>
<evidence type="ECO:0000256" key="3">
    <source>
        <dbReference type="HAMAP-Rule" id="MF_01384"/>
    </source>
</evidence>
<keyword evidence="5" id="KW-1185">Reference proteome</keyword>
<sequence length="323" mass="34302">MPCLTTTDDDAALRIRRSALDRGRLMLVMGPAPTARQGLRDLDQRAPLRALFPHAEPGEVPMVVVTSTSGGIVAGDRLSVSVTLKPDSRLLLMPQAAERVYRSTSSVSEVDNHFIVGPGASFEWLPQETILYDQARFERRTRVSLADETAQALFGEIIVLGRTAHGECVGRGRLRDAWAIEVAGKLILADALDIAEADFAAARHHPAAIGGMTAIAGFCAVGAPDAGAAMALRDRLRIVLAEVNGPDAEFGTKHASNILHVPARDADGAARPVVGIGAIDGVVVVRMAGRDAARVKAVFDALWAAARAGLMGRPPRLPRIRRG</sequence>
<evidence type="ECO:0000313" key="4">
    <source>
        <dbReference type="EMBL" id="GGB38666.1"/>
    </source>
</evidence>
<name>A0ABQ1IHU2_9PROT</name>
<evidence type="ECO:0000313" key="5">
    <source>
        <dbReference type="Proteomes" id="UP000603352"/>
    </source>
</evidence>
<dbReference type="Proteomes" id="UP000603352">
    <property type="component" value="Unassembled WGS sequence"/>
</dbReference>
<dbReference type="RefSeq" id="WP_188577397.1">
    <property type="nucleotide sequence ID" value="NZ_BMDZ01000019.1"/>
</dbReference>
<proteinExistence type="inferred from homology"/>
<gene>
    <name evidence="3 4" type="primary">ureD</name>
    <name evidence="4" type="ORF">GCM10011505_20300</name>
</gene>
<comment type="subcellular location">
    <subcellularLocation>
        <location evidence="3">Cytoplasm</location>
    </subcellularLocation>
</comment>
<comment type="caution">
    <text evidence="4">The sequence shown here is derived from an EMBL/GenBank/DDBJ whole genome shotgun (WGS) entry which is preliminary data.</text>
</comment>
<dbReference type="EMBL" id="BMDZ01000019">
    <property type="protein sequence ID" value="GGB38666.1"/>
    <property type="molecule type" value="Genomic_DNA"/>
</dbReference>